<dbReference type="InParanoid" id="I7M2S2"/>
<evidence type="ECO:0000313" key="4">
    <source>
        <dbReference type="Proteomes" id="UP000009168"/>
    </source>
</evidence>
<proteinExistence type="predicted"/>
<reference evidence="4" key="1">
    <citation type="journal article" date="2006" name="PLoS Biol.">
        <title>Macronuclear genome sequence of the ciliate Tetrahymena thermophila, a model eukaryote.</title>
        <authorList>
            <person name="Eisen J.A."/>
            <person name="Coyne R.S."/>
            <person name="Wu M."/>
            <person name="Wu D."/>
            <person name="Thiagarajan M."/>
            <person name="Wortman J.R."/>
            <person name="Badger J.H."/>
            <person name="Ren Q."/>
            <person name="Amedeo P."/>
            <person name="Jones K.M."/>
            <person name="Tallon L.J."/>
            <person name="Delcher A.L."/>
            <person name="Salzberg S.L."/>
            <person name="Silva J.C."/>
            <person name="Haas B.J."/>
            <person name="Majoros W.H."/>
            <person name="Farzad M."/>
            <person name="Carlton J.M."/>
            <person name="Smith R.K. Jr."/>
            <person name="Garg J."/>
            <person name="Pearlman R.E."/>
            <person name="Karrer K.M."/>
            <person name="Sun L."/>
            <person name="Manning G."/>
            <person name="Elde N.C."/>
            <person name="Turkewitz A.P."/>
            <person name="Asai D.J."/>
            <person name="Wilkes D.E."/>
            <person name="Wang Y."/>
            <person name="Cai H."/>
            <person name="Collins K."/>
            <person name="Stewart B.A."/>
            <person name="Lee S.R."/>
            <person name="Wilamowska K."/>
            <person name="Weinberg Z."/>
            <person name="Ruzzo W.L."/>
            <person name="Wloga D."/>
            <person name="Gaertig J."/>
            <person name="Frankel J."/>
            <person name="Tsao C.-C."/>
            <person name="Gorovsky M.A."/>
            <person name="Keeling P.J."/>
            <person name="Waller R.F."/>
            <person name="Patron N.J."/>
            <person name="Cherry J.M."/>
            <person name="Stover N.A."/>
            <person name="Krieger C.J."/>
            <person name="del Toro C."/>
            <person name="Ryder H.F."/>
            <person name="Williamson S.C."/>
            <person name="Barbeau R.A."/>
            <person name="Hamilton E.P."/>
            <person name="Orias E."/>
        </authorList>
    </citation>
    <scope>NUCLEOTIDE SEQUENCE [LARGE SCALE GENOMIC DNA]</scope>
    <source>
        <strain evidence="4">SB210</strain>
    </source>
</reference>
<evidence type="ECO:0000256" key="2">
    <source>
        <dbReference type="SAM" id="MobiDB-lite"/>
    </source>
</evidence>
<protein>
    <submittedName>
        <fullName evidence="3">Exonuclease SBCC protein, putative</fullName>
    </submittedName>
</protein>
<organism evidence="3 4">
    <name type="scientific">Tetrahymena thermophila (strain SB210)</name>
    <dbReference type="NCBI Taxonomy" id="312017"/>
    <lineage>
        <taxon>Eukaryota</taxon>
        <taxon>Sar</taxon>
        <taxon>Alveolata</taxon>
        <taxon>Ciliophora</taxon>
        <taxon>Intramacronucleata</taxon>
        <taxon>Oligohymenophorea</taxon>
        <taxon>Hymenostomatida</taxon>
        <taxon>Tetrahymenina</taxon>
        <taxon>Tetrahymenidae</taxon>
        <taxon>Tetrahymena</taxon>
    </lineage>
</organism>
<dbReference type="KEGG" id="tet:TTHERM_00318560"/>
<name>I7M2S2_TETTS</name>
<dbReference type="AlphaFoldDB" id="I7M2S2"/>
<keyword evidence="3" id="KW-0378">Hydrolase</keyword>
<gene>
    <name evidence="3" type="ORF">TTHERM_00318560</name>
</gene>
<dbReference type="GeneID" id="7838319"/>
<dbReference type="GO" id="GO:0004527">
    <property type="term" value="F:exonuclease activity"/>
    <property type="evidence" value="ECO:0007669"/>
    <property type="project" value="UniProtKB-KW"/>
</dbReference>
<keyword evidence="4" id="KW-1185">Reference proteome</keyword>
<keyword evidence="3" id="KW-0269">Exonuclease</keyword>
<feature type="region of interest" description="Disordered" evidence="2">
    <location>
        <begin position="1"/>
        <end position="31"/>
    </location>
</feature>
<feature type="coiled-coil region" evidence="1">
    <location>
        <begin position="308"/>
        <end position="373"/>
    </location>
</feature>
<dbReference type="RefSeq" id="XP_001021438.2">
    <property type="nucleotide sequence ID" value="XM_001021438.3"/>
</dbReference>
<dbReference type="EMBL" id="GG662605">
    <property type="protein sequence ID" value="EAS01193.2"/>
    <property type="molecule type" value="Genomic_DNA"/>
</dbReference>
<keyword evidence="3" id="KW-0540">Nuclease</keyword>
<evidence type="ECO:0000313" key="3">
    <source>
        <dbReference type="EMBL" id="EAS01193.2"/>
    </source>
</evidence>
<sequence length="376" mass="45217">MRSQSKHSTFKQYEKGTPRDLISEQQDEESSNAKVLNIYNQIDEEFQEKKVVILSNQYQNDQIIPLVNDEQSEIESSQNRDLLGDDYEQMTEKDKIYYNYRIINQMINKVQKDQQSLEKKLKSITYNQYDSVINWNIDEKLHKEANLLVIENQRDLIILKTKKLNRVRKEILNIKDLSDEEDPEMFLAIKQIDFSHEEYAIIKDLFATLDLIINKNSLIGFNWEKFTERVFRNKDSVDSFIYKLRYFSFNEMTDYYYRLCKEYSENKKILELFAQKGNQKVPFEIFIIKLFIEWMKIMIVGYDLNLQLIDIIKTINTEKQEIEKLQQNCDILKMRQQCLSEQQTNLGDQIKKISQLLNQLQEIKTQYKNKYNLQEI</sequence>
<keyword evidence="1" id="KW-0175">Coiled coil</keyword>
<evidence type="ECO:0000256" key="1">
    <source>
        <dbReference type="SAM" id="Coils"/>
    </source>
</evidence>
<accession>I7M2S2</accession>
<dbReference type="Proteomes" id="UP000009168">
    <property type="component" value="Unassembled WGS sequence"/>
</dbReference>
<feature type="compositionally biased region" description="Basic and acidic residues" evidence="2">
    <location>
        <begin position="12"/>
        <end position="22"/>
    </location>
</feature>